<dbReference type="Pfam" id="PF24796">
    <property type="entry name" value="WDR55"/>
    <property type="match status" value="1"/>
</dbReference>
<accession>A0A0L8IGH3</accession>
<dbReference type="AlphaFoldDB" id="A0A0L8IGH3"/>
<dbReference type="InterPro" id="IPR001680">
    <property type="entry name" value="WD40_rpt"/>
</dbReference>
<keyword evidence="3" id="KW-0677">Repeat</keyword>
<dbReference type="STRING" id="37653.A0A0L8IGH3"/>
<dbReference type="PRINTS" id="PR00320">
    <property type="entry name" value="GPROTEINBRPT"/>
</dbReference>
<dbReference type="Gene3D" id="2.130.10.10">
    <property type="entry name" value="YVTN repeat-like/Quinoprotein amine dehydrogenase"/>
    <property type="match status" value="2"/>
</dbReference>
<evidence type="ECO:0000256" key="6">
    <source>
        <dbReference type="SAM" id="MobiDB-lite"/>
    </source>
</evidence>
<dbReference type="PANTHER" id="PTHR44019">
    <property type="entry name" value="WD REPEAT-CONTAINING PROTEIN 55"/>
    <property type="match status" value="1"/>
</dbReference>
<dbReference type="PROSITE" id="PS50294">
    <property type="entry name" value="WD_REPEATS_REGION"/>
    <property type="match status" value="1"/>
</dbReference>
<sequence>MADPSTSQGDLKPKAISLSDVVVDVCFNPVKDVIAAAHIGGDVSLHSYSVEGDNQDLLLLEHHKKSCRCIQFSSDGNILYSGSKDKSVAAVDMNTGAVTWHKKTAHESAIYSLLLLGDHFLASGDDDGTVKVWDLRAKEASMELKCCEEFISGMSIDDAHKILLAASGEGTLTALNVRRKRLELQSELFDSELLSVAIIKNGRKVVCGTGEGVLNLFNWSEFGNLCDRFPGHPMSIDCICPISEDIICTGSLDGAVRAVHILPNRFLGVLGRHADFPVENLSLSRDKKFLASCSHDQTVKFWNLDILSDVEVNIQEKAKKSSRMNPLNKEDNFFADFGNELSVNTSVNPDSDSESESFTDMSDIENAGSENEQSKKRRARETDEESIEISDSDEDDISDDDVDIDDDDDDAGGDDDNDGGDDKNSEAKDMKADTEKNTCEKSEDKKPDT</sequence>
<evidence type="ECO:0000256" key="1">
    <source>
        <dbReference type="ARBA" id="ARBA00007625"/>
    </source>
</evidence>
<comment type="similarity">
    <text evidence="4">Belongs to the WD repeat POC1 family.</text>
</comment>
<feature type="repeat" description="WD" evidence="5">
    <location>
        <begin position="103"/>
        <end position="143"/>
    </location>
</feature>
<dbReference type="PROSITE" id="PS00678">
    <property type="entry name" value="WD_REPEATS_1"/>
    <property type="match status" value="2"/>
</dbReference>
<reference evidence="7" key="1">
    <citation type="submission" date="2015-07" db="EMBL/GenBank/DDBJ databases">
        <title>MeaNS - Measles Nucleotide Surveillance Program.</title>
        <authorList>
            <person name="Tran T."/>
            <person name="Druce J."/>
        </authorList>
    </citation>
    <scope>NUCLEOTIDE SEQUENCE</scope>
    <source>
        <strain evidence="7">UCB-OBI-ISO-001</strain>
        <tissue evidence="7">Gonad</tissue>
    </source>
</reference>
<name>A0A0L8IGH3_OCTBM</name>
<gene>
    <name evidence="7" type="ORF">OCBIM_22000493mg</name>
</gene>
<feature type="region of interest" description="Disordered" evidence="6">
    <location>
        <begin position="344"/>
        <end position="449"/>
    </location>
</feature>
<dbReference type="InterPro" id="IPR019775">
    <property type="entry name" value="WD40_repeat_CS"/>
</dbReference>
<dbReference type="PANTHER" id="PTHR44019:SF20">
    <property type="entry name" value="WD REPEAT-CONTAINING PROTEIN 55"/>
    <property type="match status" value="1"/>
</dbReference>
<dbReference type="InterPro" id="IPR036322">
    <property type="entry name" value="WD40_repeat_dom_sf"/>
</dbReference>
<dbReference type="SUPFAM" id="SSF50978">
    <property type="entry name" value="WD40 repeat-like"/>
    <property type="match status" value="1"/>
</dbReference>
<feature type="repeat" description="WD" evidence="5">
    <location>
        <begin position="278"/>
        <end position="305"/>
    </location>
</feature>
<evidence type="ECO:0000256" key="5">
    <source>
        <dbReference type="PROSITE-ProRule" id="PRU00221"/>
    </source>
</evidence>
<feature type="compositionally biased region" description="Basic and acidic residues" evidence="6">
    <location>
        <begin position="420"/>
        <end position="449"/>
    </location>
</feature>
<feature type="repeat" description="WD" evidence="5">
    <location>
        <begin position="60"/>
        <end position="101"/>
    </location>
</feature>
<dbReference type="InterPro" id="IPR020472">
    <property type="entry name" value="WD40_PAC1"/>
</dbReference>
<evidence type="ECO:0000256" key="3">
    <source>
        <dbReference type="ARBA" id="ARBA00022737"/>
    </source>
</evidence>
<feature type="compositionally biased region" description="Acidic residues" evidence="6">
    <location>
        <begin position="382"/>
        <end position="419"/>
    </location>
</feature>
<comment type="similarity">
    <text evidence="1">Belongs to the WD repeat WDR55 family.</text>
</comment>
<evidence type="ECO:0000256" key="2">
    <source>
        <dbReference type="ARBA" id="ARBA00022574"/>
    </source>
</evidence>
<dbReference type="PROSITE" id="PS50082">
    <property type="entry name" value="WD_REPEATS_2"/>
    <property type="match status" value="3"/>
</dbReference>
<proteinExistence type="inferred from homology"/>
<keyword evidence="2 5" id="KW-0853">WD repeat</keyword>
<dbReference type="InterPro" id="IPR050505">
    <property type="entry name" value="WDR55/POC1"/>
</dbReference>
<protein>
    <recommendedName>
        <fullName evidence="8">Anaphase-promoting complex subunit 4 WD40 domain-containing protein</fullName>
    </recommendedName>
</protein>
<evidence type="ECO:0000313" key="7">
    <source>
        <dbReference type="EMBL" id="KOG00565.1"/>
    </source>
</evidence>
<dbReference type="EMBL" id="KQ415777">
    <property type="protein sequence ID" value="KOG00565.1"/>
    <property type="molecule type" value="Genomic_DNA"/>
</dbReference>
<organism evidence="7">
    <name type="scientific">Octopus bimaculoides</name>
    <name type="common">California two-spotted octopus</name>
    <dbReference type="NCBI Taxonomy" id="37653"/>
    <lineage>
        <taxon>Eukaryota</taxon>
        <taxon>Metazoa</taxon>
        <taxon>Spiralia</taxon>
        <taxon>Lophotrochozoa</taxon>
        <taxon>Mollusca</taxon>
        <taxon>Cephalopoda</taxon>
        <taxon>Coleoidea</taxon>
        <taxon>Octopodiformes</taxon>
        <taxon>Octopoda</taxon>
        <taxon>Incirrata</taxon>
        <taxon>Octopodidae</taxon>
        <taxon>Octopus</taxon>
    </lineage>
</organism>
<dbReference type="SMART" id="SM00320">
    <property type="entry name" value="WD40"/>
    <property type="match status" value="7"/>
</dbReference>
<evidence type="ECO:0008006" key="8">
    <source>
        <dbReference type="Google" id="ProtNLM"/>
    </source>
</evidence>
<dbReference type="InterPro" id="IPR015943">
    <property type="entry name" value="WD40/YVTN_repeat-like_dom_sf"/>
</dbReference>
<dbReference type="OrthoDB" id="2288928at2759"/>
<evidence type="ECO:0000256" key="4">
    <source>
        <dbReference type="ARBA" id="ARBA00037984"/>
    </source>
</evidence>